<reference evidence="2 3" key="1">
    <citation type="submission" date="2013-09" db="EMBL/GenBank/DDBJ databases">
        <title>High correlation between genotypes and phenotypes of environmental bacteria Comamonas testosteroni strains.</title>
        <authorList>
            <person name="Liu L."/>
            <person name="Zhu W."/>
            <person name="Xia X."/>
            <person name="Xu B."/>
            <person name="Luo M."/>
            <person name="Wang G."/>
        </authorList>
    </citation>
    <scope>NUCLEOTIDE SEQUENCE [LARGE SCALE GENOMIC DNA]</scope>
    <source>
        <strain evidence="2 3">JL40</strain>
    </source>
</reference>
<organism evidence="2 3">
    <name type="scientific">Comamonas testosteroni</name>
    <name type="common">Pseudomonas testosteroni</name>
    <dbReference type="NCBI Taxonomy" id="285"/>
    <lineage>
        <taxon>Bacteria</taxon>
        <taxon>Pseudomonadati</taxon>
        <taxon>Pseudomonadota</taxon>
        <taxon>Betaproteobacteria</taxon>
        <taxon>Burkholderiales</taxon>
        <taxon>Comamonadaceae</taxon>
        <taxon>Comamonas</taxon>
    </lineage>
</organism>
<evidence type="ECO:0000313" key="3">
    <source>
        <dbReference type="Proteomes" id="UP000029553"/>
    </source>
</evidence>
<feature type="region of interest" description="Disordered" evidence="1">
    <location>
        <begin position="1"/>
        <end position="21"/>
    </location>
</feature>
<protein>
    <submittedName>
        <fullName evidence="2">Uncharacterized protein</fullName>
    </submittedName>
</protein>
<name>A0A096FBG5_COMTE</name>
<gene>
    <name evidence="2" type="ORF">P353_19815</name>
</gene>
<dbReference type="EMBL" id="AWOR01000067">
    <property type="protein sequence ID" value="KGH27038.1"/>
    <property type="molecule type" value="Genomic_DNA"/>
</dbReference>
<accession>A0A096FBG5</accession>
<dbReference type="Proteomes" id="UP000029553">
    <property type="component" value="Unassembled WGS sequence"/>
</dbReference>
<sequence length="93" mass="10262">MAGRLEQMRNGKVQRGPSAPPKWQNPALLLLDAVAFVQALLCQLGGSLLRGKPMLCGIGIECSGFLIRKIEGLPGGWWCWHCFSFRVTQPLLK</sequence>
<dbReference type="AlphaFoldDB" id="A0A096FBG5"/>
<evidence type="ECO:0000256" key="1">
    <source>
        <dbReference type="SAM" id="MobiDB-lite"/>
    </source>
</evidence>
<proteinExistence type="predicted"/>
<evidence type="ECO:0000313" key="2">
    <source>
        <dbReference type="EMBL" id="KGH27038.1"/>
    </source>
</evidence>
<comment type="caution">
    <text evidence="2">The sequence shown here is derived from an EMBL/GenBank/DDBJ whole genome shotgun (WGS) entry which is preliminary data.</text>
</comment>